<keyword evidence="5" id="KW-0012">Acyltransferase</keyword>
<evidence type="ECO:0000313" key="12">
    <source>
        <dbReference type="Proteomes" id="UP000253940"/>
    </source>
</evidence>
<dbReference type="EC" id="2.3.2.30" evidence="7"/>
<comment type="similarity">
    <text evidence="6">Belongs to the acetyltransferase family. OlsB subfamily.</text>
</comment>
<evidence type="ECO:0000256" key="9">
    <source>
        <dbReference type="ARBA" id="ARBA00045724"/>
    </source>
</evidence>
<dbReference type="GO" id="GO:0043810">
    <property type="term" value="F:ornithine-acyl [acyl carrier protein] N-acyltransferase activity"/>
    <property type="evidence" value="ECO:0007669"/>
    <property type="project" value="UniProtKB-EC"/>
</dbReference>
<organism evidence="11 12">
    <name type="scientific">Aquirhabdus parva</name>
    <dbReference type="NCBI Taxonomy" id="2283318"/>
    <lineage>
        <taxon>Bacteria</taxon>
        <taxon>Pseudomonadati</taxon>
        <taxon>Pseudomonadota</taxon>
        <taxon>Gammaproteobacteria</taxon>
        <taxon>Moraxellales</taxon>
        <taxon>Moraxellaceae</taxon>
        <taxon>Aquirhabdus</taxon>
    </lineage>
</organism>
<dbReference type="OrthoDB" id="9787072at2"/>
<accession>A0A345P3F7</accession>
<evidence type="ECO:0000256" key="3">
    <source>
        <dbReference type="ARBA" id="ARBA00022679"/>
    </source>
</evidence>
<dbReference type="Proteomes" id="UP000253940">
    <property type="component" value="Chromosome"/>
</dbReference>
<dbReference type="PANTHER" id="PTHR37323:SF1">
    <property type="entry name" value="L-ORNITHINE N(ALPHA)-ACYLTRANSFERASE"/>
    <property type="match status" value="1"/>
</dbReference>
<reference evidence="11 12" key="1">
    <citation type="submission" date="2018-07" db="EMBL/GenBank/DDBJ databases">
        <title>Genome sequencing of Moraxellaceae gen. HYN0046.</title>
        <authorList>
            <person name="Kim M."/>
            <person name="Yi H."/>
        </authorList>
    </citation>
    <scope>NUCLEOTIDE SEQUENCE [LARGE SCALE GENOMIC DNA]</scope>
    <source>
        <strain evidence="11 12">HYN0046</strain>
    </source>
</reference>
<dbReference type="SUPFAM" id="SSF55729">
    <property type="entry name" value="Acyl-CoA N-acyltransferases (Nat)"/>
    <property type="match status" value="1"/>
</dbReference>
<evidence type="ECO:0000256" key="5">
    <source>
        <dbReference type="ARBA" id="ARBA00023315"/>
    </source>
</evidence>
<keyword evidence="12" id="KW-1185">Reference proteome</keyword>
<comment type="catalytic activity">
    <reaction evidence="10">
        <text>a (3R)-hydroxyacyl-[ACP] + L-ornithine = a lyso-ornithine lipid + holo-[ACP] + H(+)</text>
        <dbReference type="Rhea" id="RHEA:20633"/>
        <dbReference type="Rhea" id="RHEA-COMP:9685"/>
        <dbReference type="Rhea" id="RHEA-COMP:9945"/>
        <dbReference type="ChEBI" id="CHEBI:15378"/>
        <dbReference type="ChEBI" id="CHEBI:46911"/>
        <dbReference type="ChEBI" id="CHEBI:64479"/>
        <dbReference type="ChEBI" id="CHEBI:78827"/>
        <dbReference type="ChEBI" id="CHEBI:138482"/>
        <dbReference type="EC" id="2.3.2.30"/>
    </reaction>
    <physiologicalReaction direction="left-to-right" evidence="10">
        <dbReference type="Rhea" id="RHEA:20634"/>
    </physiologicalReaction>
</comment>
<dbReference type="PANTHER" id="PTHR37323">
    <property type="entry name" value="GCN5-RELATED N-ACETYLTRANSFERASE"/>
    <property type="match status" value="1"/>
</dbReference>
<evidence type="ECO:0000256" key="2">
    <source>
        <dbReference type="ARBA" id="ARBA00022516"/>
    </source>
</evidence>
<evidence type="ECO:0000256" key="4">
    <source>
        <dbReference type="ARBA" id="ARBA00023098"/>
    </source>
</evidence>
<evidence type="ECO:0000256" key="10">
    <source>
        <dbReference type="ARBA" id="ARBA00047785"/>
    </source>
</evidence>
<dbReference type="EMBL" id="CP031222">
    <property type="protein sequence ID" value="AXI01816.1"/>
    <property type="molecule type" value="Genomic_DNA"/>
</dbReference>
<sequence length="251" mass="27912">MPNILVSPSSNNMTVNNMKKAKPVQSLTVRLAESTEDVQCVQRLRANAFGPAFGMTFESGLDQDRFDGFCAHLMVFDGEQLVATTRLLDRERACLAGGFYSEQEFDLHDALNATEGNVLEIGRTCVAPDYSSMRAIQTLWQGVYEIAMLWNTQTVIGCASVPLGMGDCQGWLNSLPEEQRLAFHVRARRALPTPITAQPPELPTLLKTYLRMNAQLGTQACFDPVFHCADILIWLSVSQMTSKYRERLTAA</sequence>
<name>A0A345P3F7_9GAMM</name>
<comment type="pathway">
    <text evidence="1">Lipid metabolism.</text>
</comment>
<dbReference type="InterPro" id="IPR052351">
    <property type="entry name" value="Ornithine_N-alpha-AT"/>
</dbReference>
<dbReference type="AlphaFoldDB" id="A0A345P3F7"/>
<keyword evidence="2" id="KW-0444">Lipid biosynthesis</keyword>
<evidence type="ECO:0000256" key="8">
    <source>
        <dbReference type="ARBA" id="ARBA00039866"/>
    </source>
</evidence>
<protein>
    <recommendedName>
        <fullName evidence="8">L-ornithine N(alpha)-acyltransferase</fullName>
        <ecNumber evidence="7">2.3.2.30</ecNumber>
    </recommendedName>
</protein>
<dbReference type="Gene3D" id="3.40.630.30">
    <property type="match status" value="1"/>
</dbReference>
<comment type="function">
    <text evidence="9">Catalyzes the first step in the biosynthesis of ornithine lipids, which are phosphorus-free membrane lipids. Catalyzes the 3-hydroxyacyl-acyl carrier protein-dependent acylation of ornithine to form lyso-ornithine lipid (LOL).</text>
</comment>
<evidence type="ECO:0000256" key="6">
    <source>
        <dbReference type="ARBA" id="ARBA00038095"/>
    </source>
</evidence>
<dbReference type="GO" id="GO:0006629">
    <property type="term" value="P:lipid metabolic process"/>
    <property type="evidence" value="ECO:0007669"/>
    <property type="project" value="UniProtKB-KW"/>
</dbReference>
<proteinExistence type="inferred from homology"/>
<keyword evidence="4" id="KW-0443">Lipid metabolism</keyword>
<dbReference type="Pfam" id="PF13444">
    <property type="entry name" value="Acetyltransf_5"/>
    <property type="match status" value="1"/>
</dbReference>
<keyword evidence="3 11" id="KW-0808">Transferase</keyword>
<dbReference type="RefSeq" id="WP_114897926.1">
    <property type="nucleotide sequence ID" value="NZ_CP031222.1"/>
</dbReference>
<dbReference type="KEGG" id="mbah:HYN46_02330"/>
<evidence type="ECO:0000256" key="7">
    <source>
        <dbReference type="ARBA" id="ARBA00039058"/>
    </source>
</evidence>
<dbReference type="InterPro" id="IPR016181">
    <property type="entry name" value="Acyl_CoA_acyltransferase"/>
</dbReference>
<gene>
    <name evidence="11" type="ORF">HYN46_02330</name>
</gene>
<evidence type="ECO:0000256" key="1">
    <source>
        <dbReference type="ARBA" id="ARBA00005189"/>
    </source>
</evidence>
<evidence type="ECO:0000313" key="11">
    <source>
        <dbReference type="EMBL" id="AXI01816.1"/>
    </source>
</evidence>